<dbReference type="PANTHER" id="PTHR42707">
    <property type="entry name" value="ACYL-COA DEHYDROGENASE"/>
    <property type="match status" value="1"/>
</dbReference>
<gene>
    <name evidence="8" type="ORF">FHQ07_02980</name>
</gene>
<evidence type="ECO:0000313" key="9">
    <source>
        <dbReference type="Proteomes" id="UP000308149"/>
    </source>
</evidence>
<comment type="cofactor">
    <cofactor evidence="4">
        <name>FAD</name>
        <dbReference type="ChEBI" id="CHEBI:57692"/>
    </cofactor>
</comment>
<dbReference type="KEGG" id="thes:FHQ07_02980"/>
<protein>
    <submittedName>
        <fullName evidence="8">DNA alkylation response protein</fullName>
    </submittedName>
</protein>
<name>A0A5B7ZML2_9GAMM</name>
<keyword evidence="4" id="KW-0560">Oxidoreductase</keyword>
<sequence length="545" mass="58426">MPMSRTMFDTHAVDNQPPPLLPRDLWADDVALREAVAREAGDAFAARLSAYGRLAGDALSRLADEAHRDRPRLRTHDRFGNRIDRVEFNAAYHEVMATAISNGVACLSWHDAGPGAHVARAALSYLHYQAEPGSSCPLTMSHAAVPVLRREPALREWADKAAQPHYDGRDLPMAGKQGITLGMGMTEKQGGSDVRANTTQAALLAADGEYELTGHKWFFSAPMSDAFLVLAQAPAGLSCFLLPRWRPDGSRNALRLLRLKDKLGDWSNASSEVEFEGAWARRIGGEGRGIATILEMVMFTRLDCMLGSAGLMRMALAQAAHHARHRRAFGKRLIAQPLMRNVLADLALESEAATAFALRVAGAVDRAATDPREAAFARIATAIGKYWICKRAPGFANEAQECLGGAGYVEESGLPRLYRQAPLNSIWEGSGNIQCLDVLRALAKEPDTGEALLAELLAGSGIDADFDAVLADAQARLAQGLDETGARALVEQLALLLQAAILLRAGNPLAAAHCRSRLGGGRGATYGTLVSGIDGDAAIARIFAD</sequence>
<dbReference type="SUPFAM" id="SSF56645">
    <property type="entry name" value="Acyl-CoA dehydrogenase NM domain-like"/>
    <property type="match status" value="1"/>
</dbReference>
<keyword evidence="9" id="KW-1185">Reference proteome</keyword>
<dbReference type="Gene3D" id="2.40.110.20">
    <property type="match status" value="1"/>
</dbReference>
<organism evidence="8 9">
    <name type="scientific">Thermomonas aquatica</name>
    <dbReference type="NCBI Taxonomy" id="2202149"/>
    <lineage>
        <taxon>Bacteria</taxon>
        <taxon>Pseudomonadati</taxon>
        <taxon>Pseudomonadota</taxon>
        <taxon>Gammaproteobacteria</taxon>
        <taxon>Lysobacterales</taxon>
        <taxon>Lysobacteraceae</taxon>
        <taxon>Thermomonas</taxon>
    </lineage>
</organism>
<dbReference type="InterPro" id="IPR041504">
    <property type="entry name" value="AidB_N"/>
</dbReference>
<dbReference type="AlphaFoldDB" id="A0A5B7ZML2"/>
<dbReference type="Gene3D" id="6.10.250.600">
    <property type="match status" value="1"/>
</dbReference>
<dbReference type="SUPFAM" id="SSF47203">
    <property type="entry name" value="Acyl-CoA dehydrogenase C-terminal domain-like"/>
    <property type="match status" value="1"/>
</dbReference>
<dbReference type="InterPro" id="IPR052904">
    <property type="entry name" value="Acyl-CoA_dehydrogenase-like"/>
</dbReference>
<keyword evidence="3 4" id="KW-0274">FAD</keyword>
<evidence type="ECO:0000256" key="4">
    <source>
        <dbReference type="RuleBase" id="RU362125"/>
    </source>
</evidence>
<accession>A0A5B7ZML2</accession>
<feature type="domain" description="Adaptive response protein AidB N-terminal" evidence="7">
    <location>
        <begin position="15"/>
        <end position="167"/>
    </location>
</feature>
<dbReference type="EMBL" id="CP040871">
    <property type="protein sequence ID" value="QDA56350.1"/>
    <property type="molecule type" value="Genomic_DNA"/>
</dbReference>
<dbReference type="InterPro" id="IPR009075">
    <property type="entry name" value="AcylCo_DH/oxidase_C"/>
</dbReference>
<dbReference type="Pfam" id="PF00441">
    <property type="entry name" value="Acyl-CoA_dh_1"/>
    <property type="match status" value="1"/>
</dbReference>
<reference evidence="8 9" key="1">
    <citation type="submission" date="2019-06" db="EMBL/GenBank/DDBJ databases">
        <title>Thermomonas aquatica sp. nov., isolated from an industrial wastewater treatment plant.</title>
        <authorList>
            <person name="Jeon J.H."/>
            <person name="Park D.-S."/>
        </authorList>
    </citation>
    <scope>NUCLEOTIDE SEQUENCE [LARGE SCALE GENOMIC DNA]</scope>
    <source>
        <strain evidence="8 9">SY21</strain>
    </source>
</reference>
<feature type="domain" description="Acyl-CoA dehydrogenase/oxidase C-terminal" evidence="5">
    <location>
        <begin position="287"/>
        <end position="442"/>
    </location>
</feature>
<evidence type="ECO:0000256" key="2">
    <source>
        <dbReference type="ARBA" id="ARBA00022630"/>
    </source>
</evidence>
<keyword evidence="2 4" id="KW-0285">Flavoprotein</keyword>
<dbReference type="OrthoDB" id="9771038at2"/>
<proteinExistence type="inferred from homology"/>
<evidence type="ECO:0000256" key="1">
    <source>
        <dbReference type="ARBA" id="ARBA00009347"/>
    </source>
</evidence>
<feature type="domain" description="Acyl-CoA oxidase/dehydrogenase middle" evidence="6">
    <location>
        <begin position="183"/>
        <end position="276"/>
    </location>
</feature>
<dbReference type="InterPro" id="IPR036250">
    <property type="entry name" value="AcylCo_DH-like_C"/>
</dbReference>
<dbReference type="Proteomes" id="UP000308149">
    <property type="component" value="Chromosome"/>
</dbReference>
<dbReference type="GO" id="GO:0003995">
    <property type="term" value="F:acyl-CoA dehydrogenase activity"/>
    <property type="evidence" value="ECO:0007669"/>
    <property type="project" value="TreeGrafter"/>
</dbReference>
<evidence type="ECO:0000259" key="5">
    <source>
        <dbReference type="Pfam" id="PF00441"/>
    </source>
</evidence>
<dbReference type="Pfam" id="PF18158">
    <property type="entry name" value="AidB_N"/>
    <property type="match status" value="1"/>
</dbReference>
<evidence type="ECO:0000256" key="3">
    <source>
        <dbReference type="ARBA" id="ARBA00022827"/>
    </source>
</evidence>
<dbReference type="InterPro" id="IPR009100">
    <property type="entry name" value="AcylCoA_DH/oxidase_NM_dom_sf"/>
</dbReference>
<dbReference type="InterPro" id="IPR006091">
    <property type="entry name" value="Acyl-CoA_Oxase/DH_mid-dom"/>
</dbReference>
<dbReference type="PANTHER" id="PTHR42707:SF3">
    <property type="entry name" value="ACYL-COA DEHYDROGENASE AIDB-RELATED"/>
    <property type="match status" value="1"/>
</dbReference>
<evidence type="ECO:0000259" key="6">
    <source>
        <dbReference type="Pfam" id="PF02770"/>
    </source>
</evidence>
<dbReference type="Pfam" id="PF02770">
    <property type="entry name" value="Acyl-CoA_dh_M"/>
    <property type="match status" value="1"/>
</dbReference>
<evidence type="ECO:0000313" key="8">
    <source>
        <dbReference type="EMBL" id="QDA56350.1"/>
    </source>
</evidence>
<comment type="similarity">
    <text evidence="1 4">Belongs to the acyl-CoA dehydrogenase family.</text>
</comment>
<dbReference type="Gene3D" id="1.20.140.10">
    <property type="entry name" value="Butyryl-CoA Dehydrogenase, subunit A, domain 3"/>
    <property type="match status" value="1"/>
</dbReference>
<evidence type="ECO:0000259" key="7">
    <source>
        <dbReference type="Pfam" id="PF18158"/>
    </source>
</evidence>